<dbReference type="SUPFAM" id="SSF51556">
    <property type="entry name" value="Metallo-dependent hydrolases"/>
    <property type="match status" value="1"/>
</dbReference>
<evidence type="ECO:0000313" key="3">
    <source>
        <dbReference type="Proteomes" id="UP001141327"/>
    </source>
</evidence>
<comment type="caution">
    <text evidence="2">The sequence shown here is derived from an EMBL/GenBank/DDBJ whole genome shotgun (WGS) entry which is preliminary data.</text>
</comment>
<reference evidence="2" key="1">
    <citation type="journal article" date="2022" name="bioRxiv">
        <title>Genomics of Preaxostyla Flagellates Illuminates Evolutionary Transitions and the Path Towards Mitochondrial Loss.</title>
        <authorList>
            <person name="Novak L.V.F."/>
            <person name="Treitli S.C."/>
            <person name="Pyrih J."/>
            <person name="Halakuc P."/>
            <person name="Pipaliya S.V."/>
            <person name="Vacek V."/>
            <person name="Brzon O."/>
            <person name="Soukal P."/>
            <person name="Eme L."/>
            <person name="Dacks J.B."/>
            <person name="Karnkowska A."/>
            <person name="Elias M."/>
            <person name="Hampl V."/>
        </authorList>
    </citation>
    <scope>NUCLEOTIDE SEQUENCE</scope>
    <source>
        <strain evidence="2">RCP-MX</strain>
    </source>
</reference>
<protein>
    <submittedName>
        <fullName evidence="2">Hydrolase</fullName>
    </submittedName>
</protein>
<proteinExistence type="predicted"/>
<dbReference type="PROSITE" id="PS01137">
    <property type="entry name" value="TATD_1"/>
    <property type="match status" value="1"/>
</dbReference>
<dbReference type="InterPro" id="IPR001130">
    <property type="entry name" value="TatD-like"/>
</dbReference>
<dbReference type="EMBL" id="JAPMOS010000010">
    <property type="protein sequence ID" value="KAJ4460957.1"/>
    <property type="molecule type" value="Genomic_DNA"/>
</dbReference>
<dbReference type="Gene3D" id="3.20.20.140">
    <property type="entry name" value="Metal-dependent hydrolases"/>
    <property type="match status" value="1"/>
</dbReference>
<evidence type="ECO:0000313" key="2">
    <source>
        <dbReference type="EMBL" id="KAJ4460957.1"/>
    </source>
</evidence>
<keyword evidence="1 2" id="KW-0378">Hydrolase</keyword>
<dbReference type="PIRSF" id="PIRSF005902">
    <property type="entry name" value="DNase_TatD"/>
    <property type="match status" value="1"/>
</dbReference>
<dbReference type="InterPro" id="IPR018228">
    <property type="entry name" value="DNase_TatD-rel_CS"/>
</dbReference>
<dbReference type="CDD" id="cd01310">
    <property type="entry name" value="TatD_DNAse"/>
    <property type="match status" value="1"/>
</dbReference>
<gene>
    <name evidence="2" type="ORF">PAPYR_2805</name>
</gene>
<sequence>MEPASTQIASGPALSAATATPFAKYVDSHTHLDMTFTKFKFTGGWDAWRTNVLRDPNCEKIISVACEPQSLTVHEELARHDDIYVTFGIHPHNAKDYTDAIERQIIEIFGRTPGKAVAWGEMGLDYHYNLSPHDIQKEVFIRQIRRANELHLPFVIHTREAEDDTLAIFREHIPRETKMHVHCFQAVPSTIGFTGVVTYKSAKATQEAARIVPLNRMLLETDAPYMAPIPFRGRDCHSAMIPHTAAEVARLRGCSVEEIFRACRANTTEMYGV</sequence>
<dbReference type="PANTHER" id="PTHR46363">
    <property type="entry name" value="DEOXYRIBONUCLEASE TATDN2-RELATED"/>
    <property type="match status" value="1"/>
</dbReference>
<evidence type="ECO:0000256" key="1">
    <source>
        <dbReference type="ARBA" id="ARBA00022801"/>
    </source>
</evidence>
<dbReference type="GO" id="GO:0016787">
    <property type="term" value="F:hydrolase activity"/>
    <property type="evidence" value="ECO:0007669"/>
    <property type="project" value="UniProtKB-KW"/>
</dbReference>
<dbReference type="Proteomes" id="UP001141327">
    <property type="component" value="Unassembled WGS sequence"/>
</dbReference>
<dbReference type="Pfam" id="PF01026">
    <property type="entry name" value="TatD_DNase"/>
    <property type="match status" value="1"/>
</dbReference>
<organism evidence="2 3">
    <name type="scientific">Paratrimastix pyriformis</name>
    <dbReference type="NCBI Taxonomy" id="342808"/>
    <lineage>
        <taxon>Eukaryota</taxon>
        <taxon>Metamonada</taxon>
        <taxon>Preaxostyla</taxon>
        <taxon>Paratrimastigidae</taxon>
        <taxon>Paratrimastix</taxon>
    </lineage>
</organism>
<dbReference type="PANTHER" id="PTHR46363:SF1">
    <property type="entry name" value="DEOXYRIBONUCLEASE TATDN2-RELATED"/>
    <property type="match status" value="1"/>
</dbReference>
<name>A0ABQ8UR22_9EUKA</name>
<dbReference type="InterPro" id="IPR032466">
    <property type="entry name" value="Metal_Hydrolase"/>
</dbReference>
<accession>A0ABQ8UR22</accession>
<keyword evidence="3" id="KW-1185">Reference proteome</keyword>